<dbReference type="HOGENOM" id="CLU_2816896_0_0_1"/>
<name>A0A0E0LYA7_ORYPU</name>
<sequence>MARKQGIDEGLTGESGIHDGGSWPELKKKTAMSLSGGPFFGVLENKWRGRLGDDYGAAACLGVVGVG</sequence>
<dbReference type="EnsemblPlants" id="OPUNC09G00480.1">
    <property type="protein sequence ID" value="OPUNC09G00480.1"/>
    <property type="gene ID" value="OPUNC09G00480"/>
</dbReference>
<dbReference type="Proteomes" id="UP000026962">
    <property type="component" value="Chromosome 9"/>
</dbReference>
<feature type="region of interest" description="Disordered" evidence="1">
    <location>
        <begin position="1"/>
        <end position="24"/>
    </location>
</feature>
<reference evidence="2" key="2">
    <citation type="submission" date="2018-05" db="EMBL/GenBank/DDBJ databases">
        <title>OpunRS2 (Oryza punctata Reference Sequence Version 2).</title>
        <authorList>
            <person name="Zhang J."/>
            <person name="Kudrna D."/>
            <person name="Lee S."/>
            <person name="Talag J."/>
            <person name="Welchert J."/>
            <person name="Wing R.A."/>
        </authorList>
    </citation>
    <scope>NUCLEOTIDE SEQUENCE [LARGE SCALE GENOMIC DNA]</scope>
</reference>
<proteinExistence type="predicted"/>
<organism evidence="2">
    <name type="scientific">Oryza punctata</name>
    <name type="common">Red rice</name>
    <dbReference type="NCBI Taxonomy" id="4537"/>
    <lineage>
        <taxon>Eukaryota</taxon>
        <taxon>Viridiplantae</taxon>
        <taxon>Streptophyta</taxon>
        <taxon>Embryophyta</taxon>
        <taxon>Tracheophyta</taxon>
        <taxon>Spermatophyta</taxon>
        <taxon>Magnoliopsida</taxon>
        <taxon>Liliopsida</taxon>
        <taxon>Poales</taxon>
        <taxon>Poaceae</taxon>
        <taxon>BOP clade</taxon>
        <taxon>Oryzoideae</taxon>
        <taxon>Oryzeae</taxon>
        <taxon>Oryzinae</taxon>
        <taxon>Oryza</taxon>
    </lineage>
</organism>
<evidence type="ECO:0000256" key="1">
    <source>
        <dbReference type="SAM" id="MobiDB-lite"/>
    </source>
</evidence>
<dbReference type="Gramene" id="OPUNC09G00480.1">
    <property type="protein sequence ID" value="OPUNC09G00480.1"/>
    <property type="gene ID" value="OPUNC09G00480"/>
</dbReference>
<evidence type="ECO:0000313" key="2">
    <source>
        <dbReference type="EnsemblPlants" id="OPUNC09G00480.1"/>
    </source>
</evidence>
<dbReference type="AlphaFoldDB" id="A0A0E0LYA7"/>
<evidence type="ECO:0000313" key="3">
    <source>
        <dbReference type="Proteomes" id="UP000026962"/>
    </source>
</evidence>
<protein>
    <submittedName>
        <fullName evidence="2">Uncharacterized protein</fullName>
    </submittedName>
</protein>
<accession>A0A0E0LYA7</accession>
<reference evidence="2" key="1">
    <citation type="submission" date="2015-04" db="UniProtKB">
        <authorList>
            <consortium name="EnsemblPlants"/>
        </authorList>
    </citation>
    <scope>IDENTIFICATION</scope>
</reference>
<keyword evidence="3" id="KW-1185">Reference proteome</keyword>